<sequence length="14" mass="1614">MVGLQKTRRHCATL</sequence>
<name>A0A0E9QYW7_ANGAN</name>
<accession>A0A0E9QYW7</accession>
<reference evidence="1" key="1">
    <citation type="submission" date="2014-11" db="EMBL/GenBank/DDBJ databases">
        <authorList>
            <person name="Amaro Gonzalez C."/>
        </authorList>
    </citation>
    <scope>NUCLEOTIDE SEQUENCE</scope>
</reference>
<dbReference type="EMBL" id="GBXM01086900">
    <property type="protein sequence ID" value="JAH21677.1"/>
    <property type="molecule type" value="Transcribed_RNA"/>
</dbReference>
<evidence type="ECO:0000313" key="1">
    <source>
        <dbReference type="EMBL" id="JAH21677.1"/>
    </source>
</evidence>
<organism evidence="1">
    <name type="scientific">Anguilla anguilla</name>
    <name type="common">European freshwater eel</name>
    <name type="synonym">Muraena anguilla</name>
    <dbReference type="NCBI Taxonomy" id="7936"/>
    <lineage>
        <taxon>Eukaryota</taxon>
        <taxon>Metazoa</taxon>
        <taxon>Chordata</taxon>
        <taxon>Craniata</taxon>
        <taxon>Vertebrata</taxon>
        <taxon>Euteleostomi</taxon>
        <taxon>Actinopterygii</taxon>
        <taxon>Neopterygii</taxon>
        <taxon>Teleostei</taxon>
        <taxon>Anguilliformes</taxon>
        <taxon>Anguillidae</taxon>
        <taxon>Anguilla</taxon>
    </lineage>
</organism>
<proteinExistence type="predicted"/>
<reference evidence="1" key="2">
    <citation type="journal article" date="2015" name="Fish Shellfish Immunol.">
        <title>Early steps in the European eel (Anguilla anguilla)-Vibrio vulnificus interaction in the gills: Role of the RtxA13 toxin.</title>
        <authorList>
            <person name="Callol A."/>
            <person name="Pajuelo D."/>
            <person name="Ebbesson L."/>
            <person name="Teles M."/>
            <person name="MacKenzie S."/>
            <person name="Amaro C."/>
        </authorList>
    </citation>
    <scope>NUCLEOTIDE SEQUENCE</scope>
</reference>
<protein>
    <submittedName>
        <fullName evidence="1">Uncharacterized protein</fullName>
    </submittedName>
</protein>